<evidence type="ECO:0000313" key="7">
    <source>
        <dbReference type="EMBL" id="KAB1648213.1"/>
    </source>
</evidence>
<evidence type="ECO:0000256" key="5">
    <source>
        <dbReference type="SAM" id="MobiDB-lite"/>
    </source>
</evidence>
<protein>
    <submittedName>
        <fullName evidence="7">ABC transporter ATP-binding protein</fullName>
    </submittedName>
</protein>
<dbReference type="NCBIfam" id="NF010167">
    <property type="entry name" value="PRK13648.1"/>
    <property type="match status" value="2"/>
</dbReference>
<dbReference type="Gene3D" id="3.40.50.300">
    <property type="entry name" value="P-loop containing nucleotide triphosphate hydrolases"/>
    <property type="match status" value="2"/>
</dbReference>
<keyword evidence="4 7" id="KW-0067">ATP-binding</keyword>
<keyword evidence="3" id="KW-0547">Nucleotide-binding</keyword>
<evidence type="ECO:0000256" key="2">
    <source>
        <dbReference type="ARBA" id="ARBA00022448"/>
    </source>
</evidence>
<dbReference type="GO" id="GO:0043190">
    <property type="term" value="C:ATP-binding cassette (ABC) transporter complex"/>
    <property type="evidence" value="ECO:0007669"/>
    <property type="project" value="TreeGrafter"/>
</dbReference>
<feature type="domain" description="ABC transporter" evidence="6">
    <location>
        <begin position="329"/>
        <end position="558"/>
    </location>
</feature>
<keyword evidence="8" id="KW-1185">Reference proteome</keyword>
<dbReference type="AlphaFoldDB" id="A0A6H9WC18"/>
<organism evidence="7 8">
    <name type="scientific">Pseudoclavibacter endophyticus</name>
    <dbReference type="NCBI Taxonomy" id="1778590"/>
    <lineage>
        <taxon>Bacteria</taxon>
        <taxon>Bacillati</taxon>
        <taxon>Actinomycetota</taxon>
        <taxon>Actinomycetes</taxon>
        <taxon>Micrococcales</taxon>
        <taxon>Microbacteriaceae</taxon>
        <taxon>Pseudoclavibacter</taxon>
    </lineage>
</organism>
<dbReference type="InterPro" id="IPR027417">
    <property type="entry name" value="P-loop_NTPase"/>
</dbReference>
<dbReference type="SUPFAM" id="SSF52540">
    <property type="entry name" value="P-loop containing nucleoside triphosphate hydrolases"/>
    <property type="match status" value="2"/>
</dbReference>
<dbReference type="CDD" id="cd03225">
    <property type="entry name" value="ABC_cobalt_CbiO_domain1"/>
    <property type="match status" value="2"/>
</dbReference>
<proteinExistence type="inferred from homology"/>
<evidence type="ECO:0000313" key="8">
    <source>
        <dbReference type="Proteomes" id="UP000431744"/>
    </source>
</evidence>
<keyword evidence="2" id="KW-0813">Transport</keyword>
<comment type="similarity">
    <text evidence="1">Belongs to the ABC transporter superfamily.</text>
</comment>
<dbReference type="GO" id="GO:0016887">
    <property type="term" value="F:ATP hydrolysis activity"/>
    <property type="evidence" value="ECO:0007669"/>
    <property type="project" value="InterPro"/>
</dbReference>
<dbReference type="PROSITE" id="PS50893">
    <property type="entry name" value="ABC_TRANSPORTER_2"/>
    <property type="match status" value="2"/>
</dbReference>
<dbReference type="GO" id="GO:0042626">
    <property type="term" value="F:ATPase-coupled transmembrane transporter activity"/>
    <property type="evidence" value="ECO:0007669"/>
    <property type="project" value="TreeGrafter"/>
</dbReference>
<reference evidence="7 8" key="1">
    <citation type="submission" date="2019-09" db="EMBL/GenBank/DDBJ databases">
        <title>Phylogeny of genus Pseudoclavibacter and closely related genus.</title>
        <authorList>
            <person name="Li Y."/>
        </authorList>
    </citation>
    <scope>NUCLEOTIDE SEQUENCE [LARGE SCALE GENOMIC DNA]</scope>
    <source>
        <strain evidence="7 8">EGI 60007</strain>
    </source>
</reference>
<dbReference type="PANTHER" id="PTHR43553">
    <property type="entry name" value="HEAVY METAL TRANSPORTER"/>
    <property type="match status" value="1"/>
</dbReference>
<dbReference type="SMART" id="SM00382">
    <property type="entry name" value="AAA"/>
    <property type="match status" value="2"/>
</dbReference>
<name>A0A6H9WC18_9MICO</name>
<dbReference type="RefSeq" id="WP_158029408.1">
    <property type="nucleotide sequence ID" value="NZ_BMHG01000001.1"/>
</dbReference>
<evidence type="ECO:0000256" key="1">
    <source>
        <dbReference type="ARBA" id="ARBA00005417"/>
    </source>
</evidence>
<feature type="domain" description="ABC transporter" evidence="6">
    <location>
        <begin position="11"/>
        <end position="252"/>
    </location>
</feature>
<accession>A0A6H9WC18</accession>
<dbReference type="Pfam" id="PF00005">
    <property type="entry name" value="ABC_tran"/>
    <property type="match status" value="2"/>
</dbReference>
<feature type="region of interest" description="Disordered" evidence="5">
    <location>
        <begin position="285"/>
        <end position="321"/>
    </location>
</feature>
<evidence type="ECO:0000256" key="3">
    <source>
        <dbReference type="ARBA" id="ARBA00022741"/>
    </source>
</evidence>
<dbReference type="OrthoDB" id="501320at2"/>
<evidence type="ECO:0000259" key="6">
    <source>
        <dbReference type="PROSITE" id="PS50893"/>
    </source>
</evidence>
<dbReference type="EMBL" id="WBJY01000002">
    <property type="protein sequence ID" value="KAB1648213.1"/>
    <property type="molecule type" value="Genomic_DNA"/>
</dbReference>
<dbReference type="InterPro" id="IPR003593">
    <property type="entry name" value="AAA+_ATPase"/>
</dbReference>
<feature type="compositionally biased region" description="Basic and acidic residues" evidence="5">
    <location>
        <begin position="309"/>
        <end position="321"/>
    </location>
</feature>
<dbReference type="InterPro" id="IPR015856">
    <property type="entry name" value="ABC_transpr_CbiO/EcfA_su"/>
</dbReference>
<dbReference type="InterPro" id="IPR003439">
    <property type="entry name" value="ABC_transporter-like_ATP-bd"/>
</dbReference>
<evidence type="ECO:0000256" key="4">
    <source>
        <dbReference type="ARBA" id="ARBA00022840"/>
    </source>
</evidence>
<sequence length="601" mass="62206">MTKRADAAPLLQLDRLRITHEGARRATPDGVSLTVDRGEAVLLLGPSGCGKSTLALAAAGLLPRALDAAVEGRVLLGGLDATTLPAGHAAAHVAMVFQDPDAQLVTSTVDDEVAFGPENLCLDEAEIERRVTEALTAVGLAHRRRDAPEVLSGGGRQRLAIAAALALGSPLLVLDEPTANLDPAGARGVYDALAPLIAGGTHGVLLIEHNLDEALRIATRVVALDDSGRIIADGPPREVLAGRAAELAAAGVWLPIGVTASRMLAAEGVTVTDAPLTAAELVASLGGGLPGRPHAQPHPLPGEPTPNSHPEEPTKQAPRGEHPATLPLLAVASLTVRAGGRTLLDDVSLTVRPGAFTAVVGPNGAGKSTLLHALGGVVRPPKGTVFLGGVDVAKLSPRRLRRRVGVVFQNPEHQFLRQRVRDELELGVDAGDDTVAARIDDLLSRFGLLEQGAWHPYLLSGGGKRRLSVGTALVEGPQLLVLDEPTYGQDRARADELLDLLEALRRDGTTVVMATHDLQLVAEHASDVVVLADGRVEAAGTVGEVFAGDALDRVGLGLPPLARAVRAADAPGLRGLTRLRDAVRFASLSRPCASDNAGAAP</sequence>
<gene>
    <name evidence="7" type="ORF">F8O04_10895</name>
</gene>
<dbReference type="Proteomes" id="UP000431744">
    <property type="component" value="Unassembled WGS sequence"/>
</dbReference>
<dbReference type="GO" id="GO:0005524">
    <property type="term" value="F:ATP binding"/>
    <property type="evidence" value="ECO:0007669"/>
    <property type="project" value="UniProtKB-KW"/>
</dbReference>
<comment type="caution">
    <text evidence="7">The sequence shown here is derived from an EMBL/GenBank/DDBJ whole genome shotgun (WGS) entry which is preliminary data.</text>
</comment>
<dbReference type="InterPro" id="IPR050095">
    <property type="entry name" value="ECF_ABC_transporter_ATP-bd"/>
</dbReference>